<dbReference type="InterPro" id="IPR013604">
    <property type="entry name" value="7TM_chemorcpt"/>
</dbReference>
<feature type="transmembrane region" description="Helical" evidence="6">
    <location>
        <begin position="21"/>
        <end position="39"/>
    </location>
</feature>
<accession>A0A0U3T5P4</accession>
<comment type="subcellular location">
    <subcellularLocation>
        <location evidence="1">Cell membrane</location>
        <topology evidence="1">Multi-pass membrane protein</topology>
    </subcellularLocation>
</comment>
<keyword evidence="3 6" id="KW-0812">Transmembrane</keyword>
<evidence type="ECO:0000256" key="2">
    <source>
        <dbReference type="ARBA" id="ARBA00022475"/>
    </source>
</evidence>
<feature type="transmembrane region" description="Helical" evidence="6">
    <location>
        <begin position="92"/>
        <end position="111"/>
    </location>
</feature>
<evidence type="ECO:0000256" key="5">
    <source>
        <dbReference type="ARBA" id="ARBA00023136"/>
    </source>
</evidence>
<proteinExistence type="evidence at transcript level"/>
<protein>
    <submittedName>
        <fullName evidence="7">Gustatory receptor 2</fullName>
    </submittedName>
</protein>
<keyword evidence="5 6" id="KW-0472">Membrane</keyword>
<reference evidence="7" key="1">
    <citation type="submission" date="2015-11" db="EMBL/GenBank/DDBJ databases">
        <title>Identification of candidate chemosensory genes in the antennal transcriptome of Drosicha corpulenta (Kuwana).</title>
        <authorList>
            <person name="Zhang Y."/>
            <person name="Gao Q."/>
            <person name="Xie Y."/>
        </authorList>
    </citation>
    <scope>NUCLEOTIDE SEQUENCE</scope>
</reference>
<evidence type="ECO:0000256" key="6">
    <source>
        <dbReference type="SAM" id="Phobius"/>
    </source>
</evidence>
<evidence type="ECO:0000256" key="1">
    <source>
        <dbReference type="ARBA" id="ARBA00004651"/>
    </source>
</evidence>
<evidence type="ECO:0000313" key="7">
    <source>
        <dbReference type="EMBL" id="ALV87611.1"/>
    </source>
</evidence>
<dbReference type="AlphaFoldDB" id="A0A0U3T5P4"/>
<dbReference type="EMBL" id="KU133786">
    <property type="protein sequence ID" value="ALV87611.1"/>
    <property type="molecule type" value="mRNA"/>
</dbReference>
<dbReference type="GO" id="GO:0005886">
    <property type="term" value="C:plasma membrane"/>
    <property type="evidence" value="ECO:0007669"/>
    <property type="project" value="UniProtKB-SubCell"/>
</dbReference>
<dbReference type="Pfam" id="PF08395">
    <property type="entry name" value="7tm_7"/>
    <property type="match status" value="1"/>
</dbReference>
<evidence type="ECO:0000256" key="4">
    <source>
        <dbReference type="ARBA" id="ARBA00022989"/>
    </source>
</evidence>
<evidence type="ECO:0000256" key="3">
    <source>
        <dbReference type="ARBA" id="ARBA00022692"/>
    </source>
</evidence>
<dbReference type="GO" id="GO:0050909">
    <property type="term" value="P:sensory perception of taste"/>
    <property type="evidence" value="ECO:0007669"/>
    <property type="project" value="InterPro"/>
</dbReference>
<name>A0A0U3T5P4_9HEMI</name>
<sequence length="116" mass="13311">MMPAIIHNREYFHLFIRIFDLIYMLALVFTYCNCAYNVADECTDGMVKIILKLESPLLNDTTYECKINMFLLTVNEFGPAVNLAGFFNINRILFGSIVSVLITYLVIIIQLKSSVE</sequence>
<keyword evidence="4 6" id="KW-1133">Transmembrane helix</keyword>
<organism evidence="7">
    <name type="scientific">Drosicha corpulenta</name>
    <dbReference type="NCBI Taxonomy" id="535978"/>
    <lineage>
        <taxon>Eukaryota</taxon>
        <taxon>Metazoa</taxon>
        <taxon>Ecdysozoa</taxon>
        <taxon>Arthropoda</taxon>
        <taxon>Hexapoda</taxon>
        <taxon>Insecta</taxon>
        <taxon>Pterygota</taxon>
        <taxon>Neoptera</taxon>
        <taxon>Paraneoptera</taxon>
        <taxon>Hemiptera</taxon>
        <taxon>Sternorrhyncha</taxon>
        <taxon>Coccoidea</taxon>
        <taxon>Monophlebidae</taxon>
        <taxon>Drosicha</taxon>
    </lineage>
</organism>
<keyword evidence="2" id="KW-1003">Cell membrane</keyword>
<keyword evidence="7" id="KW-0675">Receptor</keyword>